<evidence type="ECO:0000256" key="10">
    <source>
        <dbReference type="ARBA" id="ARBA00054111"/>
    </source>
</evidence>
<dbReference type="GO" id="GO:0005634">
    <property type="term" value="C:nucleus"/>
    <property type="evidence" value="ECO:0007669"/>
    <property type="project" value="UniProtKB-SubCell"/>
</dbReference>
<evidence type="ECO:0000256" key="12">
    <source>
        <dbReference type="ARBA" id="ARBA00077522"/>
    </source>
</evidence>
<gene>
    <name evidence="16" type="ORF">CK820_G0002478</name>
</gene>
<keyword evidence="5" id="KW-0338">Growth arrest</keyword>
<comment type="function">
    <text evidence="10">Able to inhibit growth in several cell lines.</text>
</comment>
<evidence type="ECO:0000256" key="6">
    <source>
        <dbReference type="ARBA" id="ARBA00022824"/>
    </source>
</evidence>
<dbReference type="SUPFAM" id="SSF57850">
    <property type="entry name" value="RING/U-box"/>
    <property type="match status" value="1"/>
</dbReference>
<dbReference type="CDD" id="cd16787">
    <property type="entry name" value="mRING-HC-C3HC5_CGRF1"/>
    <property type="match status" value="1"/>
</dbReference>
<dbReference type="InterPro" id="IPR013083">
    <property type="entry name" value="Znf_RING/FYVE/PHD"/>
</dbReference>
<evidence type="ECO:0000256" key="4">
    <source>
        <dbReference type="ARBA" id="ARBA00022771"/>
    </source>
</evidence>
<keyword evidence="14" id="KW-1133">Transmembrane helix</keyword>
<dbReference type="PANTHER" id="PTHR15379">
    <property type="entry name" value="CELL GROWTH REGULATOR WITH RING FINGER DOMAIN PROTEIN 1"/>
    <property type="match status" value="1"/>
</dbReference>
<evidence type="ECO:0000256" key="13">
    <source>
        <dbReference type="PROSITE-ProRule" id="PRU00175"/>
    </source>
</evidence>
<dbReference type="InterPro" id="IPR001841">
    <property type="entry name" value="Znf_RING"/>
</dbReference>
<keyword evidence="7" id="KW-0862">Zinc</keyword>
<comment type="subcellular location">
    <subcellularLocation>
        <location evidence="2">Endoplasmic reticulum</location>
    </subcellularLocation>
    <subcellularLocation>
        <location evidence="1">Nucleus</location>
    </subcellularLocation>
</comment>
<dbReference type="PRINTS" id="PR02045">
    <property type="entry name" value="F138DOMAIN"/>
</dbReference>
<evidence type="ECO:0000256" key="3">
    <source>
        <dbReference type="ARBA" id="ARBA00022723"/>
    </source>
</evidence>
<protein>
    <recommendedName>
        <fullName evidence="11">Cell growth regulator with RING finger domain protein 1</fullName>
    </recommendedName>
    <alternativeName>
        <fullName evidence="12">Cell growth regulatory gene 19 protein</fullName>
    </alternativeName>
</protein>
<evidence type="ECO:0000256" key="11">
    <source>
        <dbReference type="ARBA" id="ARBA00070853"/>
    </source>
</evidence>
<keyword evidence="6" id="KW-0256">Endoplasmic reticulum</keyword>
<keyword evidence="14" id="KW-0812">Transmembrane</keyword>
<keyword evidence="14" id="KW-0472">Membrane</keyword>
<dbReference type="GO" id="GO:0051726">
    <property type="term" value="P:regulation of cell cycle"/>
    <property type="evidence" value="ECO:0007669"/>
    <property type="project" value="UniProtKB-KW"/>
</dbReference>
<evidence type="ECO:0000256" key="1">
    <source>
        <dbReference type="ARBA" id="ARBA00004123"/>
    </source>
</evidence>
<dbReference type="EMBL" id="NBAG03000214">
    <property type="protein sequence ID" value="PNI83477.1"/>
    <property type="molecule type" value="Genomic_DNA"/>
</dbReference>
<dbReference type="PROSITE" id="PS50089">
    <property type="entry name" value="ZF_RING_2"/>
    <property type="match status" value="1"/>
</dbReference>
<keyword evidence="8" id="KW-0539">Nucleus</keyword>
<dbReference type="SMART" id="SM00184">
    <property type="entry name" value="RING"/>
    <property type="match status" value="1"/>
</dbReference>
<evidence type="ECO:0000256" key="7">
    <source>
        <dbReference type="ARBA" id="ARBA00022833"/>
    </source>
</evidence>
<dbReference type="Gene3D" id="3.30.40.10">
    <property type="entry name" value="Zinc/RING finger domain, C3HC4 (zinc finger)"/>
    <property type="match status" value="1"/>
</dbReference>
<evidence type="ECO:0000256" key="14">
    <source>
        <dbReference type="SAM" id="Phobius"/>
    </source>
</evidence>
<evidence type="ECO:0000313" key="17">
    <source>
        <dbReference type="Proteomes" id="UP000236370"/>
    </source>
</evidence>
<sequence length="364" mass="41590">MAAVFLVTLYEYSPLFYIAVVFTCFIVTTGLVLGWFGWDVPVILRNSEETQFSTRVFKKQMRQVKNPFGLEITNPSSASITIETVFHHVDQAGLKLLTSDDPPTSASQSAGITAGITLTTDCLEDSLLTCYWGCSVQKLYEALQKHVYYFRISTPQALEDALYSEYLYQEQYFIKKDSKEEIYCQLPRDTKIEDFGTVPRSRYPLVALLTLADEDDREIYDIISMVSVIHIPDRTYKLSCRILYQYLLLAQGQFHDLKQLFMSANNNFTPSNNSSSEEKNTDRSLLEKVGLSESEVEPSEENSKDCVVCQNGTVNWVLLPCRHTCLCDGCVKYFQQCPMCRQFVQESFALCSQKEQDKDKPKTL</sequence>
<accession>A0A2J8PHJ3</accession>
<evidence type="ECO:0000256" key="2">
    <source>
        <dbReference type="ARBA" id="ARBA00004240"/>
    </source>
</evidence>
<feature type="domain" description="RING-type" evidence="15">
    <location>
        <begin position="306"/>
        <end position="341"/>
    </location>
</feature>
<dbReference type="GO" id="GO:0008270">
    <property type="term" value="F:zinc ion binding"/>
    <property type="evidence" value="ECO:0007669"/>
    <property type="project" value="UniProtKB-KW"/>
</dbReference>
<organism evidence="16 17">
    <name type="scientific">Pan troglodytes</name>
    <name type="common">Chimpanzee</name>
    <dbReference type="NCBI Taxonomy" id="9598"/>
    <lineage>
        <taxon>Eukaryota</taxon>
        <taxon>Metazoa</taxon>
        <taxon>Chordata</taxon>
        <taxon>Craniata</taxon>
        <taxon>Vertebrata</taxon>
        <taxon>Euteleostomi</taxon>
        <taxon>Mammalia</taxon>
        <taxon>Eutheria</taxon>
        <taxon>Euarchontoglires</taxon>
        <taxon>Primates</taxon>
        <taxon>Haplorrhini</taxon>
        <taxon>Catarrhini</taxon>
        <taxon>Hominidae</taxon>
        <taxon>Pan</taxon>
    </lineage>
</organism>
<keyword evidence="3" id="KW-0479">Metal-binding</keyword>
<dbReference type="InterPro" id="IPR042496">
    <property type="entry name" value="CGRF1"/>
</dbReference>
<feature type="transmembrane region" description="Helical" evidence="14">
    <location>
        <begin position="15"/>
        <end position="38"/>
    </location>
</feature>
<dbReference type="Pfam" id="PF13920">
    <property type="entry name" value="zf-C3HC4_3"/>
    <property type="match status" value="1"/>
</dbReference>
<name>A0A2J8PHJ3_PANTR</name>
<dbReference type="GO" id="GO:0005783">
    <property type="term" value="C:endoplasmic reticulum"/>
    <property type="evidence" value="ECO:0007669"/>
    <property type="project" value="UniProtKB-SubCell"/>
</dbReference>
<comment type="caution">
    <text evidence="16">The sequence shown here is derived from an EMBL/GenBank/DDBJ whole genome shotgun (WGS) entry which is preliminary data.</text>
</comment>
<dbReference type="AlphaFoldDB" id="A0A2J8PHJ3"/>
<proteinExistence type="predicted"/>
<evidence type="ECO:0000256" key="9">
    <source>
        <dbReference type="ARBA" id="ARBA00023306"/>
    </source>
</evidence>
<keyword evidence="4 13" id="KW-0863">Zinc-finger</keyword>
<reference evidence="16 17" key="1">
    <citation type="submission" date="2017-12" db="EMBL/GenBank/DDBJ databases">
        <title>High-resolution comparative analysis of great ape genomes.</title>
        <authorList>
            <person name="Pollen A."/>
            <person name="Hastie A."/>
            <person name="Hormozdiari F."/>
            <person name="Dougherty M."/>
            <person name="Liu R."/>
            <person name="Chaisson M."/>
            <person name="Hoppe E."/>
            <person name="Hill C."/>
            <person name="Pang A."/>
            <person name="Hillier L."/>
            <person name="Baker C."/>
            <person name="Armstrong J."/>
            <person name="Shendure J."/>
            <person name="Paten B."/>
            <person name="Wilson R."/>
            <person name="Chao H."/>
            <person name="Schneider V."/>
            <person name="Ventura M."/>
            <person name="Kronenberg Z."/>
            <person name="Murali S."/>
            <person name="Gordon D."/>
            <person name="Cantsilieris S."/>
            <person name="Munson K."/>
            <person name="Nelson B."/>
            <person name="Raja A."/>
            <person name="Underwood J."/>
            <person name="Diekhans M."/>
            <person name="Fiddes I."/>
            <person name="Haussler D."/>
            <person name="Eichler E."/>
        </authorList>
    </citation>
    <scope>NUCLEOTIDE SEQUENCE [LARGE SCALE GENOMIC DNA]</scope>
    <source>
        <strain evidence="16">Yerkes chimp pedigree #C0471</strain>
    </source>
</reference>
<evidence type="ECO:0000256" key="8">
    <source>
        <dbReference type="ARBA" id="ARBA00023242"/>
    </source>
</evidence>
<evidence type="ECO:0000256" key="5">
    <source>
        <dbReference type="ARBA" id="ARBA00022810"/>
    </source>
</evidence>
<dbReference type="FunFam" id="3.30.40.10:FF:000421">
    <property type="entry name" value="Cell growth regulator with ring finger domain 1"/>
    <property type="match status" value="1"/>
</dbReference>
<keyword evidence="9" id="KW-0131">Cell cycle</keyword>
<evidence type="ECO:0000259" key="15">
    <source>
        <dbReference type="PROSITE" id="PS50089"/>
    </source>
</evidence>
<evidence type="ECO:0000313" key="16">
    <source>
        <dbReference type="EMBL" id="PNI83477.1"/>
    </source>
</evidence>
<dbReference type="PANTHER" id="PTHR15379:SF2">
    <property type="entry name" value="CELL GROWTH REGULATOR WITH RING FINGER DOMAIN PROTEIN 1"/>
    <property type="match status" value="1"/>
</dbReference>
<dbReference type="Proteomes" id="UP000236370">
    <property type="component" value="Unassembled WGS sequence"/>
</dbReference>